<evidence type="ECO:0000256" key="4">
    <source>
        <dbReference type="PROSITE-ProRule" id="PRU00023"/>
    </source>
</evidence>
<evidence type="ECO:0000313" key="6">
    <source>
        <dbReference type="EMBL" id="KOO27633.1"/>
    </source>
</evidence>
<dbReference type="SMART" id="SM00054">
    <property type="entry name" value="EFh"/>
    <property type="match status" value="2"/>
</dbReference>
<protein>
    <recommendedName>
        <fullName evidence="5">EF-hand domain-containing protein</fullName>
    </recommendedName>
</protein>
<dbReference type="PROSITE" id="PS00018">
    <property type="entry name" value="EF_HAND_1"/>
    <property type="match status" value="2"/>
</dbReference>
<dbReference type="Gene3D" id="1.25.40.20">
    <property type="entry name" value="Ankyrin repeat-containing domain"/>
    <property type="match status" value="1"/>
</dbReference>
<dbReference type="SMART" id="SM00248">
    <property type="entry name" value="ANK"/>
    <property type="match status" value="3"/>
</dbReference>
<dbReference type="PROSITE" id="PS50088">
    <property type="entry name" value="ANK_REPEAT"/>
    <property type="match status" value="1"/>
</dbReference>
<keyword evidence="3 4" id="KW-0040">ANK repeat</keyword>
<evidence type="ECO:0000256" key="1">
    <source>
        <dbReference type="ARBA" id="ARBA00022737"/>
    </source>
</evidence>
<dbReference type="Gene3D" id="1.10.238.10">
    <property type="entry name" value="EF-hand"/>
    <property type="match status" value="1"/>
</dbReference>
<dbReference type="Pfam" id="PF13499">
    <property type="entry name" value="EF-hand_7"/>
    <property type="match status" value="1"/>
</dbReference>
<dbReference type="AlphaFoldDB" id="A0A0M0JMZ8"/>
<dbReference type="EMBL" id="JWZX01002691">
    <property type="protein sequence ID" value="KOO27633.1"/>
    <property type="molecule type" value="Genomic_DNA"/>
</dbReference>
<keyword evidence="7" id="KW-1185">Reference proteome</keyword>
<dbReference type="PROSITE" id="PS50297">
    <property type="entry name" value="ANK_REP_REGION"/>
    <property type="match status" value="1"/>
</dbReference>
<dbReference type="InterPro" id="IPR002048">
    <property type="entry name" value="EF_hand_dom"/>
</dbReference>
<dbReference type="SUPFAM" id="SSF48403">
    <property type="entry name" value="Ankyrin repeat"/>
    <property type="match status" value="1"/>
</dbReference>
<name>A0A0M0JMZ8_9EUKA</name>
<keyword evidence="2" id="KW-0106">Calcium</keyword>
<dbReference type="InterPro" id="IPR011992">
    <property type="entry name" value="EF-hand-dom_pair"/>
</dbReference>
<feature type="domain" description="EF-hand" evidence="5">
    <location>
        <begin position="4"/>
        <end position="39"/>
    </location>
</feature>
<organism evidence="6 7">
    <name type="scientific">Chrysochromulina tobinii</name>
    <dbReference type="NCBI Taxonomy" id="1460289"/>
    <lineage>
        <taxon>Eukaryota</taxon>
        <taxon>Haptista</taxon>
        <taxon>Haptophyta</taxon>
        <taxon>Prymnesiophyceae</taxon>
        <taxon>Prymnesiales</taxon>
        <taxon>Chrysochromulinaceae</taxon>
        <taxon>Chrysochromulina</taxon>
    </lineage>
</organism>
<reference evidence="7" key="1">
    <citation type="journal article" date="2015" name="PLoS Genet.">
        <title>Genome Sequence and Transcriptome Analyses of Chrysochromulina tobin: Metabolic Tools for Enhanced Algal Fitness in the Prominent Order Prymnesiales (Haptophyceae).</title>
        <authorList>
            <person name="Hovde B.T."/>
            <person name="Deodato C.R."/>
            <person name="Hunsperger H.M."/>
            <person name="Ryken S.A."/>
            <person name="Yost W."/>
            <person name="Jha R.K."/>
            <person name="Patterson J."/>
            <person name="Monnat R.J. Jr."/>
            <person name="Barlow S.B."/>
            <person name="Starkenburg S.R."/>
            <person name="Cattolico R.A."/>
        </authorList>
    </citation>
    <scope>NUCLEOTIDE SEQUENCE</scope>
    <source>
        <strain evidence="7">CCMP291</strain>
    </source>
</reference>
<dbReference type="SUPFAM" id="SSF47473">
    <property type="entry name" value="EF-hand"/>
    <property type="match status" value="1"/>
</dbReference>
<feature type="domain" description="EF-hand" evidence="5">
    <location>
        <begin position="44"/>
        <end position="74"/>
    </location>
</feature>
<dbReference type="PROSITE" id="PS50222">
    <property type="entry name" value="EF_HAND_2"/>
    <property type="match status" value="2"/>
</dbReference>
<feature type="repeat" description="ANK" evidence="4">
    <location>
        <begin position="336"/>
        <end position="373"/>
    </location>
</feature>
<comment type="caution">
    <text evidence="6">The sequence shown here is derived from an EMBL/GenBank/DDBJ whole genome shotgun (WGS) entry which is preliminary data.</text>
</comment>
<evidence type="ECO:0000256" key="3">
    <source>
        <dbReference type="ARBA" id="ARBA00023043"/>
    </source>
</evidence>
<accession>A0A0M0JMZ8</accession>
<dbReference type="CDD" id="cd00051">
    <property type="entry name" value="EFh"/>
    <property type="match status" value="1"/>
</dbReference>
<evidence type="ECO:0000313" key="7">
    <source>
        <dbReference type="Proteomes" id="UP000037460"/>
    </source>
</evidence>
<proteinExistence type="predicted"/>
<dbReference type="Proteomes" id="UP000037460">
    <property type="component" value="Unassembled WGS sequence"/>
</dbReference>
<dbReference type="OrthoDB" id="9995210at2759"/>
<dbReference type="GO" id="GO:0005509">
    <property type="term" value="F:calcium ion binding"/>
    <property type="evidence" value="ECO:0007669"/>
    <property type="project" value="InterPro"/>
</dbReference>
<dbReference type="InterPro" id="IPR051637">
    <property type="entry name" value="Ank_repeat_dom-contain_49"/>
</dbReference>
<dbReference type="PANTHER" id="PTHR24180">
    <property type="entry name" value="CYCLIN-DEPENDENT KINASE INHIBITOR 2C-RELATED"/>
    <property type="match status" value="1"/>
</dbReference>
<gene>
    <name evidence="6" type="ORF">Ctob_010068</name>
</gene>
<dbReference type="InterPro" id="IPR002110">
    <property type="entry name" value="Ankyrin_rpt"/>
</dbReference>
<dbReference type="PANTHER" id="PTHR24180:SF45">
    <property type="entry name" value="POLY [ADP-RIBOSE] POLYMERASE TANKYRASE"/>
    <property type="match status" value="1"/>
</dbReference>
<dbReference type="InterPro" id="IPR036770">
    <property type="entry name" value="Ankyrin_rpt-contain_sf"/>
</dbReference>
<keyword evidence="1" id="KW-0677">Repeat</keyword>
<dbReference type="InterPro" id="IPR018247">
    <property type="entry name" value="EF_Hand_1_Ca_BS"/>
</dbReference>
<dbReference type="Pfam" id="PF12796">
    <property type="entry name" value="Ank_2"/>
    <property type="match status" value="1"/>
</dbReference>
<evidence type="ECO:0000259" key="5">
    <source>
        <dbReference type="PROSITE" id="PS50222"/>
    </source>
</evidence>
<sequence>MADFTVDDLAEMMALLDKDGNQDVSEDEFKEYCERAMGIASPAFEKMWKMIDNNGDGILQFSELCEYFGVSVRDAESGAKAKKEMSDEDILAMLELSTKMYEEKEKLKAEEAGKKKLALSKRIGSGARTGVTIIKRDSSGSEVDFIEACEIIEPKEDRDKAMELLGWKLPPDPGVLGTWETPKVNVRIEDLEKREMPLHKLARNHEYQLVKRVYEIVLHDPKGGKDAATADMNSQNKDGKTPLMIAVEGNLAYLHSIEGKTEKIKQYRDKQVKTVDLILSCTADMYAESTTNNWNVLHCAAHGGSYEAAQSIFLYMASHAFSTLAVRMLVNHPDKDGRTPLHVAAMRCDQASLDPPFVKLLLNKGADPLIKDTCPQALTAAALAEKANRPNAKAMLEKAEEVELVQRASYRRRVSREV</sequence>
<evidence type="ECO:0000256" key="2">
    <source>
        <dbReference type="ARBA" id="ARBA00022837"/>
    </source>
</evidence>